<accession>D7FLT8</accession>
<name>D7FLT8_ECTSI</name>
<gene>
    <name evidence="2" type="ORF">Esi_0161_0028</name>
</gene>
<evidence type="ECO:0000313" key="3">
    <source>
        <dbReference type="Proteomes" id="UP000002630"/>
    </source>
</evidence>
<dbReference type="OrthoDB" id="41728at2759"/>
<dbReference type="Proteomes" id="UP000002630">
    <property type="component" value="Unassembled WGS sequence"/>
</dbReference>
<keyword evidence="1" id="KW-0812">Transmembrane</keyword>
<organism evidence="2 3">
    <name type="scientific">Ectocarpus siliculosus</name>
    <name type="common">Brown alga</name>
    <name type="synonym">Conferva siliculosa</name>
    <dbReference type="NCBI Taxonomy" id="2880"/>
    <lineage>
        <taxon>Eukaryota</taxon>
        <taxon>Sar</taxon>
        <taxon>Stramenopiles</taxon>
        <taxon>Ochrophyta</taxon>
        <taxon>PX clade</taxon>
        <taxon>Phaeophyceae</taxon>
        <taxon>Ectocarpales</taxon>
        <taxon>Ectocarpaceae</taxon>
        <taxon>Ectocarpus</taxon>
    </lineage>
</organism>
<protein>
    <submittedName>
        <fullName evidence="2">Uncharacterized protein</fullName>
    </submittedName>
</protein>
<proteinExistence type="predicted"/>
<dbReference type="EMBL" id="FN649760">
    <property type="protein sequence ID" value="CBJ29774.1"/>
    <property type="molecule type" value="Genomic_DNA"/>
</dbReference>
<evidence type="ECO:0000313" key="2">
    <source>
        <dbReference type="EMBL" id="CBJ29774.1"/>
    </source>
</evidence>
<keyword evidence="3" id="KW-1185">Reference proteome</keyword>
<keyword evidence="1" id="KW-0472">Membrane</keyword>
<dbReference type="AlphaFoldDB" id="D7FLT8"/>
<sequence>MSSALGRALSVGARGFPAAGAGRRVGEVAARGRGLKTNPHVEEWMGKREISEKTFTFTPKVSLGLLMAIVVFPVVVYGNIKAGMETKDAKEGRKREYF</sequence>
<dbReference type="InParanoid" id="D7FLT8"/>
<reference evidence="2 3" key="1">
    <citation type="journal article" date="2010" name="Nature">
        <title>The Ectocarpus genome and the independent evolution of multicellularity in brown algae.</title>
        <authorList>
            <person name="Cock J.M."/>
            <person name="Sterck L."/>
            <person name="Rouze P."/>
            <person name="Scornet D."/>
            <person name="Allen A.E."/>
            <person name="Amoutzias G."/>
            <person name="Anthouard V."/>
            <person name="Artiguenave F."/>
            <person name="Aury J.M."/>
            <person name="Badger J.H."/>
            <person name="Beszteri B."/>
            <person name="Billiau K."/>
            <person name="Bonnet E."/>
            <person name="Bothwell J.H."/>
            <person name="Bowler C."/>
            <person name="Boyen C."/>
            <person name="Brownlee C."/>
            <person name="Carrano C.J."/>
            <person name="Charrier B."/>
            <person name="Cho G.Y."/>
            <person name="Coelho S.M."/>
            <person name="Collen J."/>
            <person name="Corre E."/>
            <person name="Da Silva C."/>
            <person name="Delage L."/>
            <person name="Delaroque N."/>
            <person name="Dittami S.M."/>
            <person name="Doulbeau S."/>
            <person name="Elias M."/>
            <person name="Farnham G."/>
            <person name="Gachon C.M."/>
            <person name="Gschloessl B."/>
            <person name="Heesch S."/>
            <person name="Jabbari K."/>
            <person name="Jubin C."/>
            <person name="Kawai H."/>
            <person name="Kimura K."/>
            <person name="Kloareg B."/>
            <person name="Kupper F.C."/>
            <person name="Lang D."/>
            <person name="Le Bail A."/>
            <person name="Leblanc C."/>
            <person name="Lerouge P."/>
            <person name="Lohr M."/>
            <person name="Lopez P.J."/>
            <person name="Martens C."/>
            <person name="Maumus F."/>
            <person name="Michel G."/>
            <person name="Miranda-Saavedra D."/>
            <person name="Morales J."/>
            <person name="Moreau H."/>
            <person name="Motomura T."/>
            <person name="Nagasato C."/>
            <person name="Napoli C.A."/>
            <person name="Nelson D.R."/>
            <person name="Nyvall-Collen P."/>
            <person name="Peters A.F."/>
            <person name="Pommier C."/>
            <person name="Potin P."/>
            <person name="Poulain J."/>
            <person name="Quesneville H."/>
            <person name="Read B."/>
            <person name="Rensing S.A."/>
            <person name="Ritter A."/>
            <person name="Rousvoal S."/>
            <person name="Samanta M."/>
            <person name="Samson G."/>
            <person name="Schroeder D.C."/>
            <person name="Segurens B."/>
            <person name="Strittmatter M."/>
            <person name="Tonon T."/>
            <person name="Tregear J.W."/>
            <person name="Valentin K."/>
            <person name="von Dassow P."/>
            <person name="Yamagishi T."/>
            <person name="Van de Peer Y."/>
            <person name="Wincker P."/>
        </authorList>
    </citation>
    <scope>NUCLEOTIDE SEQUENCE [LARGE SCALE GENOMIC DNA]</scope>
    <source>
        <strain evidence="3">Ec32 / CCAP1310/4</strain>
    </source>
</reference>
<evidence type="ECO:0000256" key="1">
    <source>
        <dbReference type="SAM" id="Phobius"/>
    </source>
</evidence>
<feature type="transmembrane region" description="Helical" evidence="1">
    <location>
        <begin position="61"/>
        <end position="80"/>
    </location>
</feature>
<keyword evidence="1" id="KW-1133">Transmembrane helix</keyword>